<keyword evidence="2" id="KW-1185">Reference proteome</keyword>
<name>A0A6A6WW85_9PLEO</name>
<dbReference type="OrthoDB" id="3799601at2759"/>
<proteinExistence type="predicted"/>
<organism evidence="1 2">
    <name type="scientific">Melanomma pulvis-pyrius CBS 109.77</name>
    <dbReference type="NCBI Taxonomy" id="1314802"/>
    <lineage>
        <taxon>Eukaryota</taxon>
        <taxon>Fungi</taxon>
        <taxon>Dikarya</taxon>
        <taxon>Ascomycota</taxon>
        <taxon>Pezizomycotina</taxon>
        <taxon>Dothideomycetes</taxon>
        <taxon>Pleosporomycetidae</taxon>
        <taxon>Pleosporales</taxon>
        <taxon>Melanommataceae</taxon>
        <taxon>Melanomma</taxon>
    </lineage>
</organism>
<accession>A0A6A6WW85</accession>
<dbReference type="EMBL" id="MU002224">
    <property type="protein sequence ID" value="KAF2788342.1"/>
    <property type="molecule type" value="Genomic_DNA"/>
</dbReference>
<evidence type="ECO:0000313" key="2">
    <source>
        <dbReference type="Proteomes" id="UP000799757"/>
    </source>
</evidence>
<evidence type="ECO:0008006" key="3">
    <source>
        <dbReference type="Google" id="ProtNLM"/>
    </source>
</evidence>
<evidence type="ECO:0000313" key="1">
    <source>
        <dbReference type="EMBL" id="KAF2788342.1"/>
    </source>
</evidence>
<gene>
    <name evidence="1" type="ORF">K505DRAFT_366557</name>
</gene>
<protein>
    <recommendedName>
        <fullName evidence="3">F-box domain-containing protein</fullName>
    </recommendedName>
</protein>
<reference evidence="1" key="1">
    <citation type="journal article" date="2020" name="Stud. Mycol.">
        <title>101 Dothideomycetes genomes: a test case for predicting lifestyles and emergence of pathogens.</title>
        <authorList>
            <person name="Haridas S."/>
            <person name="Albert R."/>
            <person name="Binder M."/>
            <person name="Bloem J."/>
            <person name="Labutti K."/>
            <person name="Salamov A."/>
            <person name="Andreopoulos B."/>
            <person name="Baker S."/>
            <person name="Barry K."/>
            <person name="Bills G."/>
            <person name="Bluhm B."/>
            <person name="Cannon C."/>
            <person name="Castanera R."/>
            <person name="Culley D."/>
            <person name="Daum C."/>
            <person name="Ezra D."/>
            <person name="Gonzalez J."/>
            <person name="Henrissat B."/>
            <person name="Kuo A."/>
            <person name="Liang C."/>
            <person name="Lipzen A."/>
            <person name="Lutzoni F."/>
            <person name="Magnuson J."/>
            <person name="Mondo S."/>
            <person name="Nolan M."/>
            <person name="Ohm R."/>
            <person name="Pangilinan J."/>
            <person name="Park H.-J."/>
            <person name="Ramirez L."/>
            <person name="Alfaro M."/>
            <person name="Sun H."/>
            <person name="Tritt A."/>
            <person name="Yoshinaga Y."/>
            <person name="Zwiers L.-H."/>
            <person name="Turgeon B."/>
            <person name="Goodwin S."/>
            <person name="Spatafora J."/>
            <person name="Crous P."/>
            <person name="Grigoriev I."/>
        </authorList>
    </citation>
    <scope>NUCLEOTIDE SEQUENCE</scope>
    <source>
        <strain evidence="1">CBS 109.77</strain>
    </source>
</reference>
<dbReference type="AlphaFoldDB" id="A0A6A6WW85"/>
<dbReference type="Proteomes" id="UP000799757">
    <property type="component" value="Unassembled WGS sequence"/>
</dbReference>
<sequence length="221" mass="25505">MSSLDIQTVSRAAIPEEIKLQIIAEYLKFPNGLHCDRWPIIKKLRFDPLLSISDFRYLATEALYKNNLVIIKPSITSNTGITIGYPSLAVSHWVRELEFRPSLLECRDDRYDSYPDKEERLSLFELQIRWLQKLASGELGYQRLDLLRLVFDCPFVTGNIYNYLCNFVQVIRVAGPLRIRARRLEIVVGKHLCSENCDISTDACLWSKALSELISIHQDAL</sequence>